<feature type="signal peptide" evidence="6">
    <location>
        <begin position="1"/>
        <end position="28"/>
    </location>
</feature>
<feature type="compositionally biased region" description="Gly residues" evidence="5">
    <location>
        <begin position="333"/>
        <end position="363"/>
    </location>
</feature>
<feature type="chain" id="PRO_5031449542" evidence="6">
    <location>
        <begin position="29"/>
        <end position="589"/>
    </location>
</feature>
<evidence type="ECO:0000256" key="5">
    <source>
        <dbReference type="SAM" id="MobiDB-lite"/>
    </source>
</evidence>
<accession>A0A7X9YJM3</accession>
<name>A0A7X9YJM3_9ACTN</name>
<dbReference type="RefSeq" id="WP_169277911.1">
    <property type="nucleotide sequence ID" value="NZ_JABBCP010000007.1"/>
</dbReference>
<feature type="compositionally biased region" description="Low complexity" evidence="5">
    <location>
        <begin position="364"/>
        <end position="373"/>
    </location>
</feature>
<feature type="compositionally biased region" description="Gly residues" evidence="5">
    <location>
        <begin position="416"/>
        <end position="432"/>
    </location>
</feature>
<sequence length="589" mass="59378">MKPKHQAIVAGLALSLTLGVAAPIPMFAQTDTVQQQDIAGNANADPITDVDAKQPAPSDYDPADEYSEAVDPSSLMTLSFNSMMATSSSSLQPKALSSEMKYFAQNESGSNYNLGFSYGDGYHAMGFYQFDRRYALVDFMQECYNYNPQKYGMFKAVIDRGSELKRDVDDVIYDEKTHKLTELGQLAEDAWHAAYAADPQEFSALQDAYGYQEYYLPVERIVRKYGLDLSGRADCLKGLCWGMNNLFGSGGCQKFFKMANLSNDMSDEQAVTAICDALIDYMTNTSTNQYAASYANRYTREKKTCLTYLAQHKTENDANKDTAGSGSDAGSDAGAGSGSGAGTDSGNGSGSGTGSDSGTGSGSGSTDQPSQGAGSAGGGSSAAGGAITTPAGGSTTGSPNAPSTDAGTGSTSSPSTGGGADSGDGSTSGGGSSSDAPSSAPSGGTTGSNGSVDAGGNSGDEAGDADGGTASGDASGNGSPSNADAPGSGSTSLPSTDGKPDGGKDGADSKDDGGKGQGDKSVNGQGKAKAGADKADTKSDEVEKLPATADASTIGLVVSAALSLSGVGAVVVGKRRSAEKVPFEDGFRG</sequence>
<keyword evidence="1" id="KW-0134">Cell wall</keyword>
<feature type="region of interest" description="Disordered" evidence="5">
    <location>
        <begin position="43"/>
        <end position="67"/>
    </location>
</feature>
<evidence type="ECO:0000256" key="6">
    <source>
        <dbReference type="SAM" id="SignalP"/>
    </source>
</evidence>
<feature type="compositionally biased region" description="Basic and acidic residues" evidence="5">
    <location>
        <begin position="530"/>
        <end position="544"/>
    </location>
</feature>
<evidence type="ECO:0000256" key="2">
    <source>
        <dbReference type="ARBA" id="ARBA00022525"/>
    </source>
</evidence>
<dbReference type="NCBIfam" id="TIGR01167">
    <property type="entry name" value="LPXTG_anchor"/>
    <property type="match status" value="1"/>
</dbReference>
<dbReference type="Pfam" id="PF21277">
    <property type="entry name" value="T6SS_VgrG3-like_C"/>
    <property type="match status" value="1"/>
</dbReference>
<keyword evidence="3 6" id="KW-0732">Signal</keyword>
<dbReference type="Pfam" id="PF00746">
    <property type="entry name" value="Gram_pos_anchor"/>
    <property type="match status" value="1"/>
</dbReference>
<keyword evidence="10" id="KW-1185">Reference proteome</keyword>
<proteinExistence type="predicted"/>
<evidence type="ECO:0000313" key="10">
    <source>
        <dbReference type="Proteomes" id="UP000546970"/>
    </source>
</evidence>
<comment type="caution">
    <text evidence="9">The sequence shown here is derived from an EMBL/GenBank/DDBJ whole genome shotgun (WGS) entry which is preliminary data.</text>
</comment>
<organism evidence="9 10">
    <name type="scientific">Collinsella acetigenes</name>
    <dbReference type="NCBI Taxonomy" id="2713419"/>
    <lineage>
        <taxon>Bacteria</taxon>
        <taxon>Bacillati</taxon>
        <taxon>Actinomycetota</taxon>
        <taxon>Coriobacteriia</taxon>
        <taxon>Coriobacteriales</taxon>
        <taxon>Coriobacteriaceae</taxon>
        <taxon>Collinsella</taxon>
    </lineage>
</organism>
<evidence type="ECO:0000259" key="7">
    <source>
        <dbReference type="Pfam" id="PF00746"/>
    </source>
</evidence>
<keyword evidence="4" id="KW-0572">Peptidoglycan-anchor</keyword>
<feature type="domain" description="Gram-positive cocci surface proteins LPxTG" evidence="7">
    <location>
        <begin position="539"/>
        <end position="577"/>
    </location>
</feature>
<dbReference type="InterPro" id="IPR019931">
    <property type="entry name" value="LPXTG_anchor"/>
</dbReference>
<dbReference type="InterPro" id="IPR049073">
    <property type="entry name" value="T6SS_VgrG3-like_C"/>
</dbReference>
<feature type="compositionally biased region" description="Low complexity" evidence="5">
    <location>
        <begin position="383"/>
        <end position="415"/>
    </location>
</feature>
<feature type="domain" description="Type VI secretion system spike protein VgrG3-like C-terminal" evidence="8">
    <location>
        <begin position="151"/>
        <end position="302"/>
    </location>
</feature>
<evidence type="ECO:0000256" key="3">
    <source>
        <dbReference type="ARBA" id="ARBA00022729"/>
    </source>
</evidence>
<dbReference type="AlphaFoldDB" id="A0A7X9YJM3"/>
<feature type="region of interest" description="Disordered" evidence="5">
    <location>
        <begin position="317"/>
        <end position="549"/>
    </location>
</feature>
<protein>
    <submittedName>
        <fullName evidence="9">LPXTG cell wall anchor domain-containing protein</fullName>
    </submittedName>
</protein>
<gene>
    <name evidence="9" type="ORF">HF320_08570</name>
</gene>
<dbReference type="EMBL" id="JABBCP010000007">
    <property type="protein sequence ID" value="NMF56373.1"/>
    <property type="molecule type" value="Genomic_DNA"/>
</dbReference>
<evidence type="ECO:0000256" key="1">
    <source>
        <dbReference type="ARBA" id="ARBA00022512"/>
    </source>
</evidence>
<keyword evidence="2" id="KW-0964">Secreted</keyword>
<reference evidence="9 10" key="1">
    <citation type="submission" date="2020-04" db="EMBL/GenBank/DDBJ databases">
        <title>Collinsella sp. KGMB02528 nov., an anaerobic actinobacterium isolated from human feces.</title>
        <authorList>
            <person name="Han K.-I."/>
            <person name="Eom M.K."/>
            <person name="Kim J.-S."/>
            <person name="Lee K.C."/>
            <person name="Suh M.K."/>
            <person name="Park S.-H."/>
            <person name="Lee J.H."/>
            <person name="Kang S.W."/>
            <person name="Park J.-E."/>
            <person name="Oh B.S."/>
            <person name="Yu S.Y."/>
            <person name="Choi S.-H."/>
            <person name="Lee D.H."/>
            <person name="Yoon H."/>
            <person name="Kim B.-Y."/>
            <person name="Lee J.H."/>
            <person name="Lee J.-S."/>
        </authorList>
    </citation>
    <scope>NUCLEOTIDE SEQUENCE [LARGE SCALE GENOMIC DNA]</scope>
    <source>
        <strain evidence="9 10">KGMB02528</strain>
    </source>
</reference>
<evidence type="ECO:0000313" key="9">
    <source>
        <dbReference type="EMBL" id="NMF56373.1"/>
    </source>
</evidence>
<feature type="compositionally biased region" description="Low complexity" evidence="5">
    <location>
        <begin position="433"/>
        <end position="455"/>
    </location>
</feature>
<feature type="compositionally biased region" description="Low complexity" evidence="5">
    <location>
        <begin position="321"/>
        <end position="332"/>
    </location>
</feature>
<dbReference type="Proteomes" id="UP000546970">
    <property type="component" value="Unassembled WGS sequence"/>
</dbReference>
<feature type="compositionally biased region" description="Basic and acidic residues" evidence="5">
    <location>
        <begin position="498"/>
        <end position="518"/>
    </location>
</feature>
<evidence type="ECO:0000259" key="8">
    <source>
        <dbReference type="Pfam" id="PF21277"/>
    </source>
</evidence>
<evidence type="ECO:0000256" key="4">
    <source>
        <dbReference type="ARBA" id="ARBA00023088"/>
    </source>
</evidence>